<name>A0ABR6KTZ1_9BACT</name>
<evidence type="ECO:0000256" key="3">
    <source>
        <dbReference type="ARBA" id="ARBA00022630"/>
    </source>
</evidence>
<keyword evidence="6" id="KW-1003">Cell membrane</keyword>
<keyword evidence="2 6" id="KW-0597">Phosphoprotein</keyword>
<dbReference type="RefSeq" id="WP_122375255.1">
    <property type="nucleotide sequence ID" value="NZ_BMPB01000017.1"/>
</dbReference>
<accession>A0ABR6KTZ1</accession>
<keyword evidence="6" id="KW-1133">Transmembrane helix</keyword>
<dbReference type="SMART" id="SM00900">
    <property type="entry name" value="FMN_bind"/>
    <property type="match status" value="1"/>
</dbReference>
<evidence type="ECO:0000256" key="5">
    <source>
        <dbReference type="ARBA" id="ARBA00022982"/>
    </source>
</evidence>
<evidence type="ECO:0000313" key="9">
    <source>
        <dbReference type="Proteomes" id="UP000533637"/>
    </source>
</evidence>
<evidence type="ECO:0000259" key="7">
    <source>
        <dbReference type="SMART" id="SM00900"/>
    </source>
</evidence>
<comment type="subunit">
    <text evidence="6">The complex is composed of six subunits: RnfA, RnfB, RnfC, RnfD, RnfE and RnfG.</text>
</comment>
<evidence type="ECO:0000256" key="6">
    <source>
        <dbReference type="HAMAP-Rule" id="MF_00479"/>
    </source>
</evidence>
<organism evidence="8 9">
    <name type="scientific">Parabacteroides faecis</name>
    <dbReference type="NCBI Taxonomy" id="1217282"/>
    <lineage>
        <taxon>Bacteria</taxon>
        <taxon>Pseudomonadati</taxon>
        <taxon>Bacteroidota</taxon>
        <taxon>Bacteroidia</taxon>
        <taxon>Bacteroidales</taxon>
        <taxon>Tannerellaceae</taxon>
        <taxon>Parabacteroides</taxon>
    </lineage>
</organism>
<dbReference type="HAMAP" id="MF_00479">
    <property type="entry name" value="RsxG_RnfG"/>
    <property type="match status" value="1"/>
</dbReference>
<keyword evidence="6" id="KW-1278">Translocase</keyword>
<comment type="function">
    <text evidence="6">Part of a membrane-bound complex that couples electron transfer with translocation of ions across the membrane.</text>
</comment>
<dbReference type="Pfam" id="PF04205">
    <property type="entry name" value="FMN_bind"/>
    <property type="match status" value="1"/>
</dbReference>
<reference evidence="8 9" key="1">
    <citation type="submission" date="2020-08" db="EMBL/GenBank/DDBJ databases">
        <title>Genomic Encyclopedia of Type Strains, Phase IV (KMG-IV): sequencing the most valuable type-strain genomes for metagenomic binning, comparative biology and taxonomic classification.</title>
        <authorList>
            <person name="Goeker M."/>
        </authorList>
    </citation>
    <scope>NUCLEOTIDE SEQUENCE [LARGE SCALE GENOMIC DNA]</scope>
    <source>
        <strain evidence="8 9">DSM 102983</strain>
    </source>
</reference>
<evidence type="ECO:0000256" key="2">
    <source>
        <dbReference type="ARBA" id="ARBA00022553"/>
    </source>
</evidence>
<keyword evidence="3 6" id="KW-0285">Flavoprotein</keyword>
<dbReference type="PANTHER" id="PTHR36118:SF1">
    <property type="entry name" value="ION-TRANSLOCATING OXIDOREDUCTASE COMPLEX SUBUNIT G"/>
    <property type="match status" value="1"/>
</dbReference>
<keyword evidence="4 6" id="KW-0288">FMN</keyword>
<comment type="subcellular location">
    <subcellularLocation>
        <location evidence="6">Cell membrane</location>
        <topology evidence="6">Single-pass membrane protein</topology>
    </subcellularLocation>
</comment>
<keyword evidence="5 6" id="KW-0249">Electron transport</keyword>
<keyword evidence="9" id="KW-1185">Reference proteome</keyword>
<protein>
    <recommendedName>
        <fullName evidence="6">Ion-translocating oxidoreductase complex subunit G</fullName>
        <ecNumber evidence="6">7.-.-.-</ecNumber>
    </recommendedName>
    <alternativeName>
        <fullName evidence="6">Rnf electron transport complex subunit G</fullName>
    </alternativeName>
</protein>
<feature type="domain" description="FMN-binding" evidence="7">
    <location>
        <begin position="98"/>
        <end position="189"/>
    </location>
</feature>
<dbReference type="InterPro" id="IPR010209">
    <property type="entry name" value="Ion_transpt_RnfG/RsxG"/>
</dbReference>
<dbReference type="NCBIfam" id="TIGR01947">
    <property type="entry name" value="rnfG"/>
    <property type="match status" value="1"/>
</dbReference>
<gene>
    <name evidence="6" type="primary">rnfG</name>
    <name evidence="8" type="ORF">GGQ57_004921</name>
</gene>
<evidence type="ECO:0000256" key="4">
    <source>
        <dbReference type="ARBA" id="ARBA00022643"/>
    </source>
</evidence>
<sequence length="210" mass="21685">MAKLKSTLPNMLLSLTIICVAAGAILAGVNMYTTGPIAASKAAALEAAIKAVTPEFDNKPSEDAYMAVTAEGDSLKIYPATKGGEFVGAAVESNTKKGFSGEIRVIVGFDKTGKLLNYSVLQHAETPGLGAKMQEWFSADKNKQSVLGRDLTSGPLKVTKDGGDVDAITAATITSRAFLDAVNRAYSAFSGTDGVTGATANTKEGGNNNE</sequence>
<dbReference type="EC" id="7.-.-.-" evidence="6"/>
<dbReference type="EMBL" id="JACHOC010000013">
    <property type="protein sequence ID" value="MBB4624975.1"/>
    <property type="molecule type" value="Genomic_DNA"/>
</dbReference>
<evidence type="ECO:0000313" key="8">
    <source>
        <dbReference type="EMBL" id="MBB4624975.1"/>
    </source>
</evidence>
<keyword evidence="6" id="KW-0812">Transmembrane</keyword>
<proteinExistence type="inferred from homology"/>
<dbReference type="PIRSF" id="PIRSF006091">
    <property type="entry name" value="E_trnsport_RnfG"/>
    <property type="match status" value="1"/>
</dbReference>
<comment type="similarity">
    <text evidence="6">Belongs to the RnfG family.</text>
</comment>
<dbReference type="PANTHER" id="PTHR36118">
    <property type="entry name" value="ION-TRANSLOCATING OXIDOREDUCTASE COMPLEX SUBUNIT G"/>
    <property type="match status" value="1"/>
</dbReference>
<comment type="caution">
    <text evidence="8">The sequence shown here is derived from an EMBL/GenBank/DDBJ whole genome shotgun (WGS) entry which is preliminary data.</text>
</comment>
<comment type="cofactor">
    <cofactor evidence="6">
        <name>FMN</name>
        <dbReference type="ChEBI" id="CHEBI:58210"/>
    </cofactor>
</comment>
<dbReference type="Proteomes" id="UP000533637">
    <property type="component" value="Unassembled WGS sequence"/>
</dbReference>
<evidence type="ECO:0000256" key="1">
    <source>
        <dbReference type="ARBA" id="ARBA00022448"/>
    </source>
</evidence>
<feature type="modified residue" description="FMN phosphoryl threonine" evidence="6">
    <location>
        <position position="172"/>
    </location>
</feature>
<keyword evidence="6" id="KW-0472">Membrane</keyword>
<dbReference type="InterPro" id="IPR007329">
    <property type="entry name" value="FMN-bd"/>
</dbReference>
<keyword evidence="1 6" id="KW-0813">Transport</keyword>
<dbReference type="Gene3D" id="3.90.1010.20">
    <property type="match status" value="1"/>
</dbReference>